<feature type="domain" description="Reverse transcriptase Ty1/copia-type" evidence="2">
    <location>
        <begin position="394"/>
        <end position="446"/>
    </location>
</feature>
<dbReference type="Pfam" id="PF25597">
    <property type="entry name" value="SH3_retrovirus"/>
    <property type="match status" value="1"/>
</dbReference>
<reference evidence="5" key="2">
    <citation type="submission" date="2019-10" db="EMBL/GenBank/DDBJ databases">
        <title>A de novo genome assembly of a pear dwarfing rootstock.</title>
        <authorList>
            <person name="Wang F."/>
            <person name="Wang J."/>
            <person name="Li S."/>
            <person name="Zhang Y."/>
            <person name="Fang M."/>
            <person name="Ma L."/>
            <person name="Zhao Y."/>
            <person name="Jiang S."/>
        </authorList>
    </citation>
    <scope>NUCLEOTIDE SEQUENCE [LARGE SCALE GENOMIC DNA]</scope>
</reference>
<evidence type="ECO:0000313" key="4">
    <source>
        <dbReference type="EMBL" id="KAB2610473.1"/>
    </source>
</evidence>
<feature type="region of interest" description="Disordered" evidence="1">
    <location>
        <begin position="199"/>
        <end position="219"/>
    </location>
</feature>
<dbReference type="InterPro" id="IPR043502">
    <property type="entry name" value="DNA/RNA_pol_sf"/>
</dbReference>
<dbReference type="EMBL" id="SMOL01000487">
    <property type="protein sequence ID" value="KAB2610473.1"/>
    <property type="molecule type" value="Genomic_DNA"/>
</dbReference>
<evidence type="ECO:0000313" key="5">
    <source>
        <dbReference type="Proteomes" id="UP000327157"/>
    </source>
</evidence>
<dbReference type="PANTHER" id="PTHR11439:SF467">
    <property type="entry name" value="INTEGRASE CATALYTIC DOMAIN-CONTAINING PROTEIN"/>
    <property type="match status" value="1"/>
</dbReference>
<keyword evidence="5" id="KW-1185">Reference proteome</keyword>
<proteinExistence type="predicted"/>
<dbReference type="AlphaFoldDB" id="A0A5N5G572"/>
<protein>
    <submittedName>
        <fullName evidence="4">Uncharacterized protein</fullName>
    </submittedName>
</protein>
<reference evidence="4 5" key="3">
    <citation type="submission" date="2019-11" db="EMBL/GenBank/DDBJ databases">
        <title>A de novo genome assembly of a pear dwarfing rootstock.</title>
        <authorList>
            <person name="Wang F."/>
            <person name="Wang J."/>
            <person name="Li S."/>
            <person name="Zhang Y."/>
            <person name="Fang M."/>
            <person name="Ma L."/>
            <person name="Zhao Y."/>
            <person name="Jiang S."/>
        </authorList>
    </citation>
    <scope>NUCLEOTIDE SEQUENCE [LARGE SCALE GENOMIC DNA]</scope>
    <source>
        <strain evidence="4">S2</strain>
        <tissue evidence="4">Leaf</tissue>
    </source>
</reference>
<evidence type="ECO:0000259" key="2">
    <source>
        <dbReference type="Pfam" id="PF07727"/>
    </source>
</evidence>
<reference evidence="4 5" key="1">
    <citation type="submission" date="2019-09" db="EMBL/GenBank/DDBJ databases">
        <authorList>
            <person name="Ou C."/>
        </authorList>
    </citation>
    <scope>NUCLEOTIDE SEQUENCE [LARGE SCALE GENOMIC DNA]</scope>
    <source>
        <strain evidence="4">S2</strain>
        <tissue evidence="4">Leaf</tissue>
    </source>
</reference>
<gene>
    <name evidence="4" type="ORF">D8674_018505</name>
</gene>
<dbReference type="Proteomes" id="UP000327157">
    <property type="component" value="Chromosome 17"/>
</dbReference>
<feature type="domain" description="Retroviral polymerase SH3-like" evidence="3">
    <location>
        <begin position="215"/>
        <end position="249"/>
    </location>
</feature>
<dbReference type="SUPFAM" id="SSF56672">
    <property type="entry name" value="DNA/RNA polymerases"/>
    <property type="match status" value="1"/>
</dbReference>
<dbReference type="PANTHER" id="PTHR11439">
    <property type="entry name" value="GAG-POL-RELATED RETROTRANSPOSON"/>
    <property type="match status" value="1"/>
</dbReference>
<dbReference type="CDD" id="cd09272">
    <property type="entry name" value="RNase_HI_RT_Ty1"/>
    <property type="match status" value="1"/>
</dbReference>
<dbReference type="InterPro" id="IPR013103">
    <property type="entry name" value="RVT_2"/>
</dbReference>
<organism evidence="4 5">
    <name type="scientific">Pyrus ussuriensis x Pyrus communis</name>
    <dbReference type="NCBI Taxonomy" id="2448454"/>
    <lineage>
        <taxon>Eukaryota</taxon>
        <taxon>Viridiplantae</taxon>
        <taxon>Streptophyta</taxon>
        <taxon>Embryophyta</taxon>
        <taxon>Tracheophyta</taxon>
        <taxon>Spermatophyta</taxon>
        <taxon>Magnoliopsida</taxon>
        <taxon>eudicotyledons</taxon>
        <taxon>Gunneridae</taxon>
        <taxon>Pentapetalae</taxon>
        <taxon>rosids</taxon>
        <taxon>fabids</taxon>
        <taxon>Rosales</taxon>
        <taxon>Rosaceae</taxon>
        <taxon>Amygdaloideae</taxon>
        <taxon>Maleae</taxon>
        <taxon>Pyrus</taxon>
    </lineage>
</organism>
<feature type="region of interest" description="Disordered" evidence="1">
    <location>
        <begin position="299"/>
        <end position="323"/>
    </location>
</feature>
<comment type="caution">
    <text evidence="4">The sequence shown here is derived from an EMBL/GenBank/DDBJ whole genome shotgun (WGS) entry which is preliminary data.</text>
</comment>
<sequence length="694" mass="76738">MASEGGSGMLKLEGSNSTNNQVVNPVVIQSDASTVPNTIYELKVKSFRLRQEGRPVGVYYADLKSVWQELDQRRPIKMVFSVVRREAQRHATMMGRSNNQGGLSSMAMISRPAGTHRASNFSNQSLNSRPFNRENKDDLKCTFCGQTRHTEDTCFTKHGVPDWFPEFKKKLRAKERGAAGSSGGRASLAAATTTVQKVVPSSSHSSQNLLLGTQGASSSNTGYKCYHPATRHMYVTMDVTFSESEYFYAPVSSSSDHQGESSSDDLKWLNLEGIPGVDAVHNGAVIIHAENDKSAIVAESSMQSGPVPDESDPESNKSPTVVESSLQTVAESSMQSGQVVDEPTNVPPSLFSSTVLPNESSLDIPEYIWIFLLGTVLVEVPEYVGCVSLFMGLSNRLVHGLIDDMIITGDDCDEISRLQRNLAAEFEMKNLGDLKYFLGVEVARSSKVDTPIVEKHHLCLDPNQKSVDKGRYQRLVGRLIYLAHTRPDIAYAVSVVSQFMHSPSEDHMAAVMRILAYLKSAPGKGVLYQKHGHLRIEGFTDADWAGSVGDRRSTSGYFTFVGGNLVTWRSKKHKVVSRSSVEAKFRGMAHGICELLWLQKLLEGLGFKPKETMRLYCDNKSARDIADNPVQHDRTKHVEVDRHFIKEKLERKIVSIPFVSSDEQLADVLTHAVCSREFDDSLVKLGMCDIYAPT</sequence>
<dbReference type="InterPro" id="IPR057670">
    <property type="entry name" value="SH3_retrovirus"/>
</dbReference>
<dbReference type="Pfam" id="PF07727">
    <property type="entry name" value="RVT_2"/>
    <property type="match status" value="1"/>
</dbReference>
<name>A0A5N5G572_9ROSA</name>
<accession>A0A5N5G572</accession>
<evidence type="ECO:0000259" key="3">
    <source>
        <dbReference type="Pfam" id="PF25597"/>
    </source>
</evidence>
<evidence type="ECO:0000256" key="1">
    <source>
        <dbReference type="SAM" id="MobiDB-lite"/>
    </source>
</evidence>
<dbReference type="OrthoDB" id="1190472at2759"/>